<protein>
    <submittedName>
        <fullName evidence="6">Diamine acetyltransferase 2</fullName>
    </submittedName>
</protein>
<proteinExistence type="inferred from homology"/>
<reference evidence="6" key="1">
    <citation type="submission" date="2025-08" db="UniProtKB">
        <authorList>
            <consortium name="RefSeq"/>
        </authorList>
    </citation>
    <scope>IDENTIFICATION</scope>
    <source>
        <strain evidence="6">USDA-PBARC FA_bdor</strain>
        <tissue evidence="6">Whole organism</tissue>
    </source>
</reference>
<dbReference type="GeneID" id="105265383"/>
<dbReference type="InterPro" id="IPR016181">
    <property type="entry name" value="Acyl_CoA_acyltransferase"/>
</dbReference>
<dbReference type="CDD" id="cd04301">
    <property type="entry name" value="NAT_SF"/>
    <property type="match status" value="1"/>
</dbReference>
<dbReference type="SUPFAM" id="SSF55729">
    <property type="entry name" value="Acyl-CoA N-acyltransferases (Nat)"/>
    <property type="match status" value="1"/>
</dbReference>
<dbReference type="Proteomes" id="UP000694866">
    <property type="component" value="Unplaced"/>
</dbReference>
<evidence type="ECO:0000313" key="5">
    <source>
        <dbReference type="Proteomes" id="UP000694866"/>
    </source>
</evidence>
<dbReference type="FunFam" id="3.40.630.30:FF:000064">
    <property type="entry name" value="GNAT family acetyltransferase"/>
    <property type="match status" value="1"/>
</dbReference>
<dbReference type="Pfam" id="PF00583">
    <property type="entry name" value="Acetyltransf_1"/>
    <property type="match status" value="1"/>
</dbReference>
<dbReference type="InterPro" id="IPR051016">
    <property type="entry name" value="Diverse_Substrate_AcTransf"/>
</dbReference>
<dbReference type="RefSeq" id="XP_011301140.1">
    <property type="nucleotide sequence ID" value="XM_011302838.1"/>
</dbReference>
<keyword evidence="5" id="KW-1185">Reference proteome</keyword>
<dbReference type="PROSITE" id="PS51186">
    <property type="entry name" value="GNAT"/>
    <property type="match status" value="1"/>
</dbReference>
<evidence type="ECO:0000256" key="1">
    <source>
        <dbReference type="ARBA" id="ARBA00008694"/>
    </source>
</evidence>
<evidence type="ECO:0000313" key="6">
    <source>
        <dbReference type="RefSeq" id="XP_011301140.1"/>
    </source>
</evidence>
<name>A0A9R1T1U5_9HYME</name>
<evidence type="ECO:0000259" key="4">
    <source>
        <dbReference type="PROSITE" id="PS51186"/>
    </source>
</evidence>
<organism evidence="5 6">
    <name type="scientific">Fopius arisanus</name>
    <dbReference type="NCBI Taxonomy" id="64838"/>
    <lineage>
        <taxon>Eukaryota</taxon>
        <taxon>Metazoa</taxon>
        <taxon>Ecdysozoa</taxon>
        <taxon>Arthropoda</taxon>
        <taxon>Hexapoda</taxon>
        <taxon>Insecta</taxon>
        <taxon>Pterygota</taxon>
        <taxon>Neoptera</taxon>
        <taxon>Endopterygota</taxon>
        <taxon>Hymenoptera</taxon>
        <taxon>Apocrita</taxon>
        <taxon>Ichneumonoidea</taxon>
        <taxon>Braconidae</taxon>
        <taxon>Opiinae</taxon>
        <taxon>Fopius</taxon>
    </lineage>
</organism>
<comment type="similarity">
    <text evidence="1">Belongs to the acetyltransferase family.</text>
</comment>
<dbReference type="AlphaFoldDB" id="A0A9R1T1U5"/>
<dbReference type="OrthoDB" id="7305308at2759"/>
<keyword evidence="2" id="KW-0808">Transferase</keyword>
<keyword evidence="3" id="KW-0012">Acyltransferase</keyword>
<dbReference type="InterPro" id="IPR000182">
    <property type="entry name" value="GNAT_dom"/>
</dbReference>
<evidence type="ECO:0000256" key="2">
    <source>
        <dbReference type="ARBA" id="ARBA00022679"/>
    </source>
</evidence>
<dbReference type="Gene3D" id="3.40.630.30">
    <property type="match status" value="1"/>
</dbReference>
<dbReference type="KEGG" id="fas:105265383"/>
<evidence type="ECO:0000256" key="3">
    <source>
        <dbReference type="ARBA" id="ARBA00023315"/>
    </source>
</evidence>
<dbReference type="GO" id="GO:0008080">
    <property type="term" value="F:N-acetyltransferase activity"/>
    <property type="evidence" value="ECO:0007669"/>
    <property type="project" value="UniProtKB-ARBA"/>
</dbReference>
<dbReference type="PANTHER" id="PTHR10545">
    <property type="entry name" value="DIAMINE N-ACETYLTRANSFERASE"/>
    <property type="match status" value="1"/>
</dbReference>
<dbReference type="PANTHER" id="PTHR10545:SF29">
    <property type="entry name" value="GH14572P-RELATED"/>
    <property type="match status" value="1"/>
</dbReference>
<sequence length="158" mass="18044">MNGINVRRAVRNDCEGIRKLIQELADFENMSDGPKIGADILEKDGFGDHPLFSCFVAEKNEKLIGYGLVYFIYSTWDGKSMFLEDLYVIPDERRHGIGSLLFDAVIQEAAATNCCRLDFMVLKWNPAANFYKQKGAVDITEKEDWHHYRLDVNASKES</sequence>
<gene>
    <name evidence="6" type="primary">LOC105265383</name>
</gene>
<feature type="domain" description="N-acetyltransferase" evidence="4">
    <location>
        <begin position="4"/>
        <end position="155"/>
    </location>
</feature>
<accession>A0A9R1T1U5</accession>